<keyword evidence="2" id="KW-0436">Ligase</keyword>
<accession>Q0YRE5</accession>
<sequence length="414" mass="47185">MNSMTASETFDYLPVQKWFMTRPLEKRNHFNHSFLFRVNEPVDRERLQGALEKLSRHHGMLRAVYPARGGCFLRESAEIEVKELDIGGKSDAEIFEELTGWQNHFDLERGYLWQSGILRGYRDGSERIFLAIHHMVVDAASWSIIREDLKELFEGRPIVQKSCTYREWVDAVRAHGLSATDEERAYWRRSEVQQEEVRHVWQELREEGSSPMQCSRVEFSPEIVAKLEHAARAPGTPKISDLLLGALASAMYEVSGKRENWITVEKPGREGLSSPPDVSRTVGWFTVLFPLCLGVGSGIGESVMMNRERLRALPCKGIGYGPLYGYDNLPVVLFNYLDRLTGSDESSWQISLAEPSGESMSPLNRFGNIVDINGLGRKGKIGLWFESSLKEDPHRTLCEAFRKGVEEAVHWLNH</sequence>
<comment type="caution">
    <text evidence="2">The sequence shown here is derived from an EMBL/GenBank/DDBJ whole genome shotgun (WGS) entry which is preliminary data.</text>
</comment>
<keyword evidence="3" id="KW-1185">Reference proteome</keyword>
<dbReference type="AlphaFoldDB" id="Q0YRE5"/>
<dbReference type="InterPro" id="IPR001242">
    <property type="entry name" value="Condensation_dom"/>
</dbReference>
<reference evidence="2 3" key="2">
    <citation type="submission" date="2006-07" db="EMBL/GenBank/DDBJ databases">
        <title>Sequencing of the draft genome and assembly of Chlorobium ferroxidans DSM 13031.</title>
        <authorList>
            <consortium name="US DOE Joint Genome Institute (JGI-PGF)"/>
            <person name="Copeland A."/>
            <person name="Lucas S."/>
            <person name="Lapidus A."/>
            <person name="Barry K."/>
            <person name="Glavina del Rio T."/>
            <person name="Dalin E."/>
            <person name="Tice H."/>
            <person name="Bruce D."/>
            <person name="Pitluck S."/>
            <person name="Richardson P."/>
        </authorList>
    </citation>
    <scope>NUCLEOTIDE SEQUENCE [LARGE SCALE GENOMIC DNA]</scope>
    <source>
        <strain evidence="2 3">DSM 13031</strain>
    </source>
</reference>
<dbReference type="EC" id="6.3.2.26" evidence="2"/>
<reference evidence="2 3" key="1">
    <citation type="submission" date="2006-07" db="EMBL/GenBank/DDBJ databases">
        <title>Annotation of the draft genome assembly of Chlorobium ferroxidans DSM 13031.</title>
        <authorList>
            <consortium name="US DOE Joint Genome Institute (JGI-ORNL)"/>
            <person name="Larimer F."/>
            <person name="Land M."/>
            <person name="Hauser L."/>
        </authorList>
    </citation>
    <scope>NUCLEOTIDE SEQUENCE [LARGE SCALE GENOMIC DNA]</scope>
    <source>
        <strain evidence="2 3">DSM 13031</strain>
    </source>
</reference>
<dbReference type="PANTHER" id="PTHR45398">
    <property type="match status" value="1"/>
</dbReference>
<feature type="domain" description="Condensation" evidence="1">
    <location>
        <begin position="13"/>
        <end position="326"/>
    </location>
</feature>
<dbReference type="GO" id="GO:0050564">
    <property type="term" value="F:N-(5-amino-5-carboxypentanoyl)-L-cysteinyl-D-valine synthase activity"/>
    <property type="evidence" value="ECO:0007669"/>
    <property type="project" value="UniProtKB-EC"/>
</dbReference>
<dbReference type="Pfam" id="PF00668">
    <property type="entry name" value="Condensation"/>
    <property type="match status" value="1"/>
</dbReference>
<dbReference type="Proteomes" id="UP000004162">
    <property type="component" value="Unassembled WGS sequence"/>
</dbReference>
<dbReference type="InterPro" id="IPR023213">
    <property type="entry name" value="CAT-like_dom_sf"/>
</dbReference>
<proteinExistence type="predicted"/>
<evidence type="ECO:0000259" key="1">
    <source>
        <dbReference type="Pfam" id="PF00668"/>
    </source>
</evidence>
<dbReference type="EMBL" id="AASE01000011">
    <property type="protein sequence ID" value="EAT58851.1"/>
    <property type="molecule type" value="Genomic_DNA"/>
</dbReference>
<organism evidence="2 3">
    <name type="scientific">Chlorobium ferrooxidans DSM 13031</name>
    <dbReference type="NCBI Taxonomy" id="377431"/>
    <lineage>
        <taxon>Bacteria</taxon>
        <taxon>Pseudomonadati</taxon>
        <taxon>Chlorobiota</taxon>
        <taxon>Chlorobiia</taxon>
        <taxon>Chlorobiales</taxon>
        <taxon>Chlorobiaceae</taxon>
        <taxon>Chlorobium/Pelodictyon group</taxon>
        <taxon>Chlorobium</taxon>
    </lineage>
</organism>
<dbReference type="Gene3D" id="3.30.559.10">
    <property type="entry name" value="Chloramphenicol acetyltransferase-like domain"/>
    <property type="match status" value="1"/>
</dbReference>
<gene>
    <name evidence="2" type="ORF">CferDRAFT_0889</name>
</gene>
<dbReference type="OrthoDB" id="9757538at2"/>
<name>Q0YRE5_9CHLB</name>
<dbReference type="Gene3D" id="3.30.559.30">
    <property type="entry name" value="Nonribosomal peptide synthetase, condensation domain"/>
    <property type="match status" value="1"/>
</dbReference>
<evidence type="ECO:0000313" key="3">
    <source>
        <dbReference type="Proteomes" id="UP000004162"/>
    </source>
</evidence>
<evidence type="ECO:0000313" key="2">
    <source>
        <dbReference type="EMBL" id="EAT58851.1"/>
    </source>
</evidence>
<dbReference type="SUPFAM" id="SSF52777">
    <property type="entry name" value="CoA-dependent acyltransferases"/>
    <property type="match status" value="2"/>
</dbReference>
<protein>
    <submittedName>
        <fullName evidence="2">N-(5-amino-5-carboxypentanoyl)-L-cysteinyl-D-valine synthase</fullName>
        <ecNumber evidence="2">6.3.2.26</ecNumber>
    </submittedName>
</protein>
<dbReference type="PANTHER" id="PTHR45398:SF1">
    <property type="entry name" value="ENZYME, PUTATIVE (JCVI)-RELATED"/>
    <property type="match status" value="1"/>
</dbReference>